<organism evidence="2 3">
    <name type="scientific">Clavibacter michiganensis subsp. michiganensis</name>
    <dbReference type="NCBI Taxonomy" id="33013"/>
    <lineage>
        <taxon>Bacteria</taxon>
        <taxon>Bacillati</taxon>
        <taxon>Actinomycetota</taxon>
        <taxon>Actinomycetes</taxon>
        <taxon>Micrococcales</taxon>
        <taxon>Microbacteriaceae</taxon>
        <taxon>Clavibacter</taxon>
    </lineage>
</organism>
<dbReference type="Proteomes" id="UP000195062">
    <property type="component" value="Unassembled WGS sequence"/>
</dbReference>
<gene>
    <name evidence="2" type="ORF">CMMCAS07_15910</name>
</gene>
<proteinExistence type="predicted"/>
<evidence type="ECO:0000256" key="1">
    <source>
        <dbReference type="SAM" id="MobiDB-lite"/>
    </source>
</evidence>
<keyword evidence="3" id="KW-1185">Reference proteome</keyword>
<dbReference type="EMBL" id="MDHH01000004">
    <property type="protein sequence ID" value="OUE00924.1"/>
    <property type="molecule type" value="Genomic_DNA"/>
</dbReference>
<evidence type="ECO:0000313" key="3">
    <source>
        <dbReference type="Proteomes" id="UP000195062"/>
    </source>
</evidence>
<sequence length="115" mass="12436">MTLPAPTVMGPSSFAPAPMVTPSPTVGCRLPCTRLFPPRVTPWYISTSSPTSAVAPMTTPMPWSMKSRRPMRAPGWISTPVSARPACASSRAAKRRRRRHSACDTRCSHTACRPG</sequence>
<dbReference type="AlphaFoldDB" id="A0A251XFV5"/>
<name>A0A251XFV5_CLAMM</name>
<feature type="region of interest" description="Disordered" evidence="1">
    <location>
        <begin position="47"/>
        <end position="115"/>
    </location>
</feature>
<evidence type="ECO:0000313" key="2">
    <source>
        <dbReference type="EMBL" id="OUE00924.1"/>
    </source>
</evidence>
<feature type="compositionally biased region" description="Low complexity" evidence="1">
    <location>
        <begin position="82"/>
        <end position="91"/>
    </location>
</feature>
<protein>
    <submittedName>
        <fullName evidence="2">Uncharacterized protein</fullName>
    </submittedName>
</protein>
<reference evidence="2 3" key="1">
    <citation type="submission" date="2016-08" db="EMBL/GenBank/DDBJ databases">
        <title>Genome sequence of Clavibacter michiganensis subsp. michiganensis strain CASJ007.</title>
        <authorList>
            <person name="Thapa S.P."/>
            <person name="Coaker G."/>
        </authorList>
    </citation>
    <scope>NUCLEOTIDE SEQUENCE [LARGE SCALE GENOMIC DNA]</scope>
    <source>
        <strain evidence="2">CASJ007</strain>
    </source>
</reference>
<accession>A0A251XFV5</accession>
<comment type="caution">
    <text evidence="2">The sequence shown here is derived from an EMBL/GenBank/DDBJ whole genome shotgun (WGS) entry which is preliminary data.</text>
</comment>